<dbReference type="Proteomes" id="UP000324800">
    <property type="component" value="Unassembled WGS sequence"/>
</dbReference>
<feature type="chain" id="PRO_5023868219" evidence="1">
    <location>
        <begin position="22"/>
        <end position="113"/>
    </location>
</feature>
<feature type="non-terminal residue" evidence="2">
    <location>
        <position position="1"/>
    </location>
</feature>
<dbReference type="EMBL" id="SNRW01013128">
    <property type="protein sequence ID" value="KAA6372966.1"/>
    <property type="molecule type" value="Genomic_DNA"/>
</dbReference>
<evidence type="ECO:0000256" key="1">
    <source>
        <dbReference type="SAM" id="SignalP"/>
    </source>
</evidence>
<dbReference type="AlphaFoldDB" id="A0A5J4UQI4"/>
<keyword evidence="1" id="KW-0732">Signal</keyword>
<name>A0A5J4UQI4_9EUKA</name>
<proteinExistence type="predicted"/>
<comment type="caution">
    <text evidence="2">The sequence shown here is derived from an EMBL/GenBank/DDBJ whole genome shotgun (WGS) entry which is preliminary data.</text>
</comment>
<reference evidence="2 3" key="1">
    <citation type="submission" date="2019-03" db="EMBL/GenBank/DDBJ databases">
        <title>Single cell metagenomics reveals metabolic interactions within the superorganism composed of flagellate Streblomastix strix and complex community of Bacteroidetes bacteria on its surface.</title>
        <authorList>
            <person name="Treitli S.C."/>
            <person name="Kolisko M."/>
            <person name="Husnik F."/>
            <person name="Keeling P."/>
            <person name="Hampl V."/>
        </authorList>
    </citation>
    <scope>NUCLEOTIDE SEQUENCE [LARGE SCALE GENOMIC DNA]</scope>
    <source>
        <strain evidence="2">ST1C</strain>
    </source>
</reference>
<gene>
    <name evidence="2" type="ORF">EZS28_031507</name>
</gene>
<organism evidence="2 3">
    <name type="scientific">Streblomastix strix</name>
    <dbReference type="NCBI Taxonomy" id="222440"/>
    <lineage>
        <taxon>Eukaryota</taxon>
        <taxon>Metamonada</taxon>
        <taxon>Preaxostyla</taxon>
        <taxon>Oxymonadida</taxon>
        <taxon>Streblomastigidae</taxon>
        <taxon>Streblomastix</taxon>
    </lineage>
</organism>
<protein>
    <submittedName>
        <fullName evidence="2">Uncharacterized protein</fullName>
    </submittedName>
</protein>
<feature type="signal peptide" evidence="1">
    <location>
        <begin position="1"/>
        <end position="21"/>
    </location>
</feature>
<evidence type="ECO:0000313" key="3">
    <source>
        <dbReference type="Proteomes" id="UP000324800"/>
    </source>
</evidence>
<accession>A0A5J4UQI4</accession>
<evidence type="ECO:0000313" key="2">
    <source>
        <dbReference type="EMBL" id="KAA6372966.1"/>
    </source>
</evidence>
<sequence>SQTYCVSILAVLGMLHIVVDRAREAKREEKEYGGCFMIFGDVMILIRLSSHSNLTHALSSAFTFVSQKTGVQGFLGAPANEGEYCHNTYVSLPVSAADPEITRAHCLVEAFDP</sequence>